<dbReference type="Proteomes" id="UP001233999">
    <property type="component" value="Unassembled WGS sequence"/>
</dbReference>
<sequence length="226" mass="26119">VKFRHKMYFPKMQFADYLLVHLIHYMILEYTRFCIFSSLRCPYMFHLFYCHLFPSVEDEVFHAGSVLKSPAMFITASVGVEGLMYIPITRCAHPSTISQSVSLSMPFSFIWRAFLRLRLTTSIHVVNSSIMSSTFRDILFIILSSNSLSENDLCISLMDVLSFRLSALYLSLSYLKFIRLTYFTEGFAPLAYSLSFNGVQLLLLCFKISSCSKTHIRELLSNMHNI</sequence>
<accession>A0AAD7ZJ89</accession>
<feature type="non-terminal residue" evidence="1">
    <location>
        <position position="1"/>
    </location>
</feature>
<gene>
    <name evidence="1" type="ORF">L9F63_023114</name>
</gene>
<protein>
    <submittedName>
        <fullName evidence="1">Uncharacterized protein</fullName>
    </submittedName>
</protein>
<evidence type="ECO:0000313" key="1">
    <source>
        <dbReference type="EMBL" id="KAJ9581704.1"/>
    </source>
</evidence>
<name>A0AAD7ZJ89_DIPPU</name>
<feature type="non-terminal residue" evidence="1">
    <location>
        <position position="226"/>
    </location>
</feature>
<reference evidence="1" key="1">
    <citation type="journal article" date="2023" name="IScience">
        <title>Live-bearing cockroach genome reveals convergent evolutionary mechanisms linked to viviparity in insects and beyond.</title>
        <authorList>
            <person name="Fouks B."/>
            <person name="Harrison M.C."/>
            <person name="Mikhailova A.A."/>
            <person name="Marchal E."/>
            <person name="English S."/>
            <person name="Carruthers M."/>
            <person name="Jennings E.C."/>
            <person name="Chiamaka E.L."/>
            <person name="Frigard R.A."/>
            <person name="Pippel M."/>
            <person name="Attardo G.M."/>
            <person name="Benoit J.B."/>
            <person name="Bornberg-Bauer E."/>
            <person name="Tobe S.S."/>
        </authorList>
    </citation>
    <scope>NUCLEOTIDE SEQUENCE</scope>
    <source>
        <strain evidence="1">Stay&amp;Tobe</strain>
    </source>
</reference>
<dbReference type="EMBL" id="JASPKZ010007849">
    <property type="protein sequence ID" value="KAJ9581704.1"/>
    <property type="molecule type" value="Genomic_DNA"/>
</dbReference>
<comment type="caution">
    <text evidence="1">The sequence shown here is derived from an EMBL/GenBank/DDBJ whole genome shotgun (WGS) entry which is preliminary data.</text>
</comment>
<keyword evidence="2" id="KW-1185">Reference proteome</keyword>
<reference evidence="1" key="2">
    <citation type="submission" date="2023-05" db="EMBL/GenBank/DDBJ databases">
        <authorList>
            <person name="Fouks B."/>
        </authorList>
    </citation>
    <scope>NUCLEOTIDE SEQUENCE</scope>
    <source>
        <strain evidence="1">Stay&amp;Tobe</strain>
        <tissue evidence="1">Testes</tissue>
    </source>
</reference>
<dbReference type="AlphaFoldDB" id="A0AAD7ZJ89"/>
<proteinExistence type="predicted"/>
<evidence type="ECO:0000313" key="2">
    <source>
        <dbReference type="Proteomes" id="UP001233999"/>
    </source>
</evidence>
<organism evidence="1 2">
    <name type="scientific">Diploptera punctata</name>
    <name type="common">Pacific beetle cockroach</name>
    <dbReference type="NCBI Taxonomy" id="6984"/>
    <lineage>
        <taxon>Eukaryota</taxon>
        <taxon>Metazoa</taxon>
        <taxon>Ecdysozoa</taxon>
        <taxon>Arthropoda</taxon>
        <taxon>Hexapoda</taxon>
        <taxon>Insecta</taxon>
        <taxon>Pterygota</taxon>
        <taxon>Neoptera</taxon>
        <taxon>Polyneoptera</taxon>
        <taxon>Dictyoptera</taxon>
        <taxon>Blattodea</taxon>
        <taxon>Blaberoidea</taxon>
        <taxon>Blaberidae</taxon>
        <taxon>Diplopterinae</taxon>
        <taxon>Diploptera</taxon>
    </lineage>
</organism>